<accession>A0AAV1VIJ6</accession>
<sequence>METGMNLSEAQQITLEKPKESIEHEQVALIMAQGPDMLRARLEAFSKFQATLVRQVNDHLASDMPTWYVRMPETESRIRFLVLNVKTFEVKVGEKLLLWVRETEVAISAALLWSEQQKVGLALSKIRGRAKERAFTSGTSLEEAFSTWDMLKQQLPLFDLPDGAYRVLSRFLSTRQGKRT</sequence>
<dbReference type="Proteomes" id="UP001162060">
    <property type="component" value="Unassembled WGS sequence"/>
</dbReference>
<reference evidence="1" key="1">
    <citation type="submission" date="2024-01" db="EMBL/GenBank/DDBJ databases">
        <authorList>
            <person name="Webb A."/>
        </authorList>
    </citation>
    <scope>NUCLEOTIDE SEQUENCE</scope>
    <source>
        <strain evidence="1">Pm1</strain>
    </source>
</reference>
<name>A0AAV1VIJ6_9STRA</name>
<proteinExistence type="predicted"/>
<evidence type="ECO:0000313" key="1">
    <source>
        <dbReference type="EMBL" id="CAK7945812.1"/>
    </source>
</evidence>
<gene>
    <name evidence="1" type="ORF">PM001_LOCUS30962</name>
</gene>
<comment type="caution">
    <text evidence="1">The sequence shown here is derived from an EMBL/GenBank/DDBJ whole genome shotgun (WGS) entry which is preliminary data.</text>
</comment>
<evidence type="ECO:0000313" key="2">
    <source>
        <dbReference type="Proteomes" id="UP001162060"/>
    </source>
</evidence>
<protein>
    <submittedName>
        <fullName evidence="1">Uncharacterized protein</fullName>
    </submittedName>
</protein>
<dbReference type="AlphaFoldDB" id="A0AAV1VIJ6"/>
<dbReference type="EMBL" id="CAKLBY020000338">
    <property type="protein sequence ID" value="CAK7945812.1"/>
    <property type="molecule type" value="Genomic_DNA"/>
</dbReference>
<organism evidence="1 2">
    <name type="scientific">Peronospora matthiolae</name>
    <dbReference type="NCBI Taxonomy" id="2874970"/>
    <lineage>
        <taxon>Eukaryota</taxon>
        <taxon>Sar</taxon>
        <taxon>Stramenopiles</taxon>
        <taxon>Oomycota</taxon>
        <taxon>Peronosporomycetes</taxon>
        <taxon>Peronosporales</taxon>
        <taxon>Peronosporaceae</taxon>
        <taxon>Peronospora</taxon>
    </lineage>
</organism>